<gene>
    <name evidence="10" type="ORF">FGO68_gene8585</name>
</gene>
<keyword evidence="11" id="KW-1185">Reference proteome</keyword>
<evidence type="ECO:0000256" key="7">
    <source>
        <dbReference type="ARBA" id="ARBA00023242"/>
    </source>
</evidence>
<feature type="domain" description="C2H2-type" evidence="9">
    <location>
        <begin position="44"/>
        <end position="72"/>
    </location>
</feature>
<dbReference type="InterPro" id="IPR036236">
    <property type="entry name" value="Znf_C2H2_sf"/>
</dbReference>
<keyword evidence="3" id="KW-0677">Repeat</keyword>
<dbReference type="InterPro" id="IPR050589">
    <property type="entry name" value="Ikaros_C2H2-ZF"/>
</dbReference>
<keyword evidence="5" id="KW-0862">Zinc</keyword>
<evidence type="ECO:0000256" key="2">
    <source>
        <dbReference type="ARBA" id="ARBA00022723"/>
    </source>
</evidence>
<dbReference type="Proteomes" id="UP000785679">
    <property type="component" value="Unassembled WGS sequence"/>
</dbReference>
<comment type="caution">
    <text evidence="10">The sequence shown here is derived from an EMBL/GenBank/DDBJ whole genome shotgun (WGS) entry which is preliminary data.</text>
</comment>
<evidence type="ECO:0000256" key="3">
    <source>
        <dbReference type="ARBA" id="ARBA00022737"/>
    </source>
</evidence>
<dbReference type="GO" id="GO:0003700">
    <property type="term" value="F:DNA-binding transcription factor activity"/>
    <property type="evidence" value="ECO:0007669"/>
    <property type="project" value="TreeGrafter"/>
</dbReference>
<dbReference type="OrthoDB" id="294241at2759"/>
<dbReference type="PROSITE" id="PS50157">
    <property type="entry name" value="ZINC_FINGER_C2H2_2"/>
    <property type="match status" value="2"/>
</dbReference>
<evidence type="ECO:0000313" key="10">
    <source>
        <dbReference type="EMBL" id="TNV81585.1"/>
    </source>
</evidence>
<reference evidence="10" key="1">
    <citation type="submission" date="2019-06" db="EMBL/GenBank/DDBJ databases">
        <authorList>
            <person name="Zheng W."/>
        </authorList>
    </citation>
    <scope>NUCLEOTIDE SEQUENCE</scope>
    <source>
        <strain evidence="10">QDHG01</strain>
    </source>
</reference>
<dbReference type="GO" id="GO:0008270">
    <property type="term" value="F:zinc ion binding"/>
    <property type="evidence" value="ECO:0007669"/>
    <property type="project" value="UniProtKB-KW"/>
</dbReference>
<dbReference type="AlphaFoldDB" id="A0A8J8NWC5"/>
<dbReference type="InterPro" id="IPR013087">
    <property type="entry name" value="Znf_C2H2_type"/>
</dbReference>
<dbReference type="Gene3D" id="3.30.160.60">
    <property type="entry name" value="Classic Zinc Finger"/>
    <property type="match status" value="2"/>
</dbReference>
<evidence type="ECO:0000256" key="5">
    <source>
        <dbReference type="ARBA" id="ARBA00022833"/>
    </source>
</evidence>
<dbReference type="GO" id="GO:0006357">
    <property type="term" value="P:regulation of transcription by RNA polymerase II"/>
    <property type="evidence" value="ECO:0007669"/>
    <property type="project" value="TreeGrafter"/>
</dbReference>
<protein>
    <recommendedName>
        <fullName evidence="9">C2H2-type domain-containing protein</fullName>
    </recommendedName>
</protein>
<name>A0A8J8NWC5_HALGN</name>
<evidence type="ECO:0000256" key="4">
    <source>
        <dbReference type="ARBA" id="ARBA00022771"/>
    </source>
</evidence>
<keyword evidence="7" id="KW-0539">Nucleus</keyword>
<keyword evidence="2" id="KW-0479">Metal-binding</keyword>
<evidence type="ECO:0000313" key="11">
    <source>
        <dbReference type="Proteomes" id="UP000785679"/>
    </source>
</evidence>
<evidence type="ECO:0000256" key="1">
    <source>
        <dbReference type="ARBA" id="ARBA00004123"/>
    </source>
</evidence>
<dbReference type="GO" id="GO:0000978">
    <property type="term" value="F:RNA polymerase II cis-regulatory region sequence-specific DNA binding"/>
    <property type="evidence" value="ECO:0007669"/>
    <property type="project" value="TreeGrafter"/>
</dbReference>
<evidence type="ECO:0000256" key="6">
    <source>
        <dbReference type="ARBA" id="ARBA00023125"/>
    </source>
</evidence>
<accession>A0A8J8NWC5</accession>
<evidence type="ECO:0000259" key="9">
    <source>
        <dbReference type="PROSITE" id="PS50157"/>
    </source>
</evidence>
<evidence type="ECO:0000256" key="8">
    <source>
        <dbReference type="PROSITE-ProRule" id="PRU00042"/>
    </source>
</evidence>
<dbReference type="PANTHER" id="PTHR24404">
    <property type="entry name" value="ZINC FINGER PROTEIN"/>
    <property type="match status" value="1"/>
</dbReference>
<dbReference type="EMBL" id="RRYP01005980">
    <property type="protein sequence ID" value="TNV81585.1"/>
    <property type="molecule type" value="Genomic_DNA"/>
</dbReference>
<dbReference type="SUPFAM" id="SSF57667">
    <property type="entry name" value="beta-beta-alpha zinc fingers"/>
    <property type="match status" value="1"/>
</dbReference>
<feature type="domain" description="C2H2-type" evidence="9">
    <location>
        <begin position="14"/>
        <end position="42"/>
    </location>
</feature>
<dbReference type="GO" id="GO:0005634">
    <property type="term" value="C:nucleus"/>
    <property type="evidence" value="ECO:0007669"/>
    <property type="project" value="UniProtKB-SubCell"/>
</dbReference>
<keyword evidence="6" id="KW-0238">DNA-binding</keyword>
<keyword evidence="4 8" id="KW-0863">Zinc-finger</keyword>
<proteinExistence type="predicted"/>
<comment type="subcellular location">
    <subcellularLocation>
        <location evidence="1">Nucleus</location>
    </subcellularLocation>
</comment>
<dbReference type="Pfam" id="PF00096">
    <property type="entry name" value="zf-C2H2"/>
    <property type="match status" value="1"/>
</dbReference>
<dbReference type="SMART" id="SM00355">
    <property type="entry name" value="ZnF_C2H2"/>
    <property type="match status" value="3"/>
</dbReference>
<organism evidence="10 11">
    <name type="scientific">Halteria grandinella</name>
    <dbReference type="NCBI Taxonomy" id="5974"/>
    <lineage>
        <taxon>Eukaryota</taxon>
        <taxon>Sar</taxon>
        <taxon>Alveolata</taxon>
        <taxon>Ciliophora</taxon>
        <taxon>Intramacronucleata</taxon>
        <taxon>Spirotrichea</taxon>
        <taxon>Stichotrichia</taxon>
        <taxon>Sporadotrichida</taxon>
        <taxon>Halteriidae</taxon>
        <taxon>Halteria</taxon>
    </lineage>
</organism>
<sequence>MIGTAAASAAKRPFSCDSCPMTFKKRCHLADHKLSKHSGGQKQHQCPKCESKFAREFTLKQHMKYRHSNDKPYECKHCALRYKEKRAWIKHEKRHREQSVILIKE</sequence>
<dbReference type="PROSITE" id="PS00028">
    <property type="entry name" value="ZINC_FINGER_C2H2_1"/>
    <property type="match status" value="3"/>
</dbReference>
<dbReference type="PANTHER" id="PTHR24404:SF114">
    <property type="entry name" value="KLUMPFUSS, ISOFORM B-RELATED"/>
    <property type="match status" value="1"/>
</dbReference>